<feature type="compositionally biased region" description="Low complexity" evidence="1">
    <location>
        <begin position="230"/>
        <end position="239"/>
    </location>
</feature>
<proteinExistence type="predicted"/>
<evidence type="ECO:0000256" key="1">
    <source>
        <dbReference type="SAM" id="MobiDB-lite"/>
    </source>
</evidence>
<dbReference type="Proteomes" id="UP001492380">
    <property type="component" value="Unassembled WGS sequence"/>
</dbReference>
<gene>
    <name evidence="2" type="ORF">HDK90DRAFT_487101</name>
</gene>
<comment type="caution">
    <text evidence="2">The sequence shown here is derived from an EMBL/GenBank/DDBJ whole genome shotgun (WGS) entry which is preliminary data.</text>
</comment>
<sequence>MHPRVTAAERDPKHGTFVPRGTSSKNRAVREHSCAFPTPPRHMEIMGYMYASRVGGSQVVHKEKKRSDWGKKLFLKIFSLGVFAFKDFLQLTSISDLPPPPGLQLLMRTRDCSESEIKATGQQRLGGCPQDHPFRTYSVDSSASTFPPSRCGRVGSRRLGHVVDPSYSSPSHHGPLFDPSSCPFFPLLILSSYCTEPTDYSSHLSPRPSFSALLPPFTHPSQRPPPHRLPPAAAAAVSN</sequence>
<name>A0ABR1YMZ8_9PEZI</name>
<protein>
    <submittedName>
        <fullName evidence="2">Uncharacterized protein</fullName>
    </submittedName>
</protein>
<evidence type="ECO:0000313" key="2">
    <source>
        <dbReference type="EMBL" id="KAK8233589.1"/>
    </source>
</evidence>
<dbReference type="EMBL" id="JBBWRZ010000006">
    <property type="protein sequence ID" value="KAK8233589.1"/>
    <property type="molecule type" value="Genomic_DNA"/>
</dbReference>
<reference evidence="2 3" key="1">
    <citation type="submission" date="2024-04" db="EMBL/GenBank/DDBJ databases">
        <title>Phyllosticta paracitricarpa is synonymous to the EU quarantine fungus P. citricarpa based on phylogenomic analyses.</title>
        <authorList>
            <consortium name="Lawrence Berkeley National Laboratory"/>
            <person name="Van Ingen-Buijs V.A."/>
            <person name="Van Westerhoven A.C."/>
            <person name="Haridas S."/>
            <person name="Skiadas P."/>
            <person name="Martin F."/>
            <person name="Groenewald J.Z."/>
            <person name="Crous P.W."/>
            <person name="Seidl M.F."/>
        </authorList>
    </citation>
    <scope>NUCLEOTIDE SEQUENCE [LARGE SCALE GENOMIC DNA]</scope>
    <source>
        <strain evidence="2 3">CBS 123374</strain>
    </source>
</reference>
<accession>A0ABR1YMZ8</accession>
<feature type="region of interest" description="Disordered" evidence="1">
    <location>
        <begin position="1"/>
        <end position="30"/>
    </location>
</feature>
<organism evidence="2 3">
    <name type="scientific">Phyllosticta capitalensis</name>
    <dbReference type="NCBI Taxonomy" id="121624"/>
    <lineage>
        <taxon>Eukaryota</taxon>
        <taxon>Fungi</taxon>
        <taxon>Dikarya</taxon>
        <taxon>Ascomycota</taxon>
        <taxon>Pezizomycotina</taxon>
        <taxon>Dothideomycetes</taxon>
        <taxon>Dothideomycetes incertae sedis</taxon>
        <taxon>Botryosphaeriales</taxon>
        <taxon>Phyllostictaceae</taxon>
        <taxon>Phyllosticta</taxon>
    </lineage>
</organism>
<feature type="region of interest" description="Disordered" evidence="1">
    <location>
        <begin position="213"/>
        <end position="239"/>
    </location>
</feature>
<keyword evidence="3" id="KW-1185">Reference proteome</keyword>
<evidence type="ECO:0000313" key="3">
    <source>
        <dbReference type="Proteomes" id="UP001492380"/>
    </source>
</evidence>